<proteinExistence type="predicted"/>
<sequence length="183" mass="21478">MGLFDFFKKKEEEPSYDPTNLKLIDLREGFILDYDMQSWEVVKAFEYDWGNDYFTLELRLDNGTDSLHLAVDDNDGMELTLTKDVKVRHLDEDLPEYIVEHETAPKKLVYEGTVYYLDEESAGYCKEITAPDNAWQELINWDYYDKTEKKHLSVTQWGDREFECAVGRVAKEFEFSNIIPGKG</sequence>
<gene>
    <name evidence="2" type="ORF">FUAX_08580</name>
</gene>
<evidence type="ECO:0000313" key="3">
    <source>
        <dbReference type="Proteomes" id="UP001348817"/>
    </source>
</evidence>
<dbReference type="KEGG" id="fax:FUAX_08580"/>
<feature type="domain" description="DUF4178" evidence="1">
    <location>
        <begin position="29"/>
        <end position="169"/>
    </location>
</feature>
<dbReference type="Proteomes" id="UP001348817">
    <property type="component" value="Chromosome"/>
</dbReference>
<dbReference type="Pfam" id="PF13785">
    <property type="entry name" value="DUF4178"/>
    <property type="match status" value="1"/>
</dbReference>
<evidence type="ECO:0000313" key="2">
    <source>
        <dbReference type="EMBL" id="BDD08426.1"/>
    </source>
</evidence>
<name>A0AAU9D6H5_9BACT</name>
<dbReference type="AlphaFoldDB" id="A0AAU9D6H5"/>
<organism evidence="2 3">
    <name type="scientific">Fulvitalea axinellae</name>
    <dbReference type="NCBI Taxonomy" id="1182444"/>
    <lineage>
        <taxon>Bacteria</taxon>
        <taxon>Pseudomonadati</taxon>
        <taxon>Bacteroidota</taxon>
        <taxon>Cytophagia</taxon>
        <taxon>Cytophagales</taxon>
        <taxon>Persicobacteraceae</taxon>
        <taxon>Fulvitalea</taxon>
    </lineage>
</organism>
<evidence type="ECO:0000259" key="1">
    <source>
        <dbReference type="Pfam" id="PF13785"/>
    </source>
</evidence>
<dbReference type="InterPro" id="IPR025235">
    <property type="entry name" value="DUF4178"/>
</dbReference>
<keyword evidence="3" id="KW-1185">Reference proteome</keyword>
<dbReference type="EMBL" id="AP025314">
    <property type="protein sequence ID" value="BDD08426.1"/>
    <property type="molecule type" value="Genomic_DNA"/>
</dbReference>
<accession>A0AAU9D6H5</accession>
<reference evidence="2 3" key="1">
    <citation type="submission" date="2021-12" db="EMBL/GenBank/DDBJ databases">
        <title>Genome sequencing of bacteria with rrn-lacking chromosome and rrn-plasmid.</title>
        <authorList>
            <person name="Anda M."/>
            <person name="Iwasaki W."/>
        </authorList>
    </citation>
    <scope>NUCLEOTIDE SEQUENCE [LARGE SCALE GENOMIC DNA]</scope>
    <source>
        <strain evidence="2 3">DSM 100852</strain>
    </source>
</reference>
<protein>
    <recommendedName>
        <fullName evidence="1">DUF4178 domain-containing protein</fullName>
    </recommendedName>
</protein>
<dbReference type="RefSeq" id="WP_338393688.1">
    <property type="nucleotide sequence ID" value="NZ_AP025314.1"/>
</dbReference>